<organism evidence="2 3">
    <name type="scientific">Streptomyces coelicoflavus</name>
    <dbReference type="NCBI Taxonomy" id="285562"/>
    <lineage>
        <taxon>Bacteria</taxon>
        <taxon>Bacillati</taxon>
        <taxon>Actinomycetota</taxon>
        <taxon>Actinomycetes</taxon>
        <taxon>Kitasatosporales</taxon>
        <taxon>Streptomycetaceae</taxon>
        <taxon>Streptomyces</taxon>
    </lineage>
</organism>
<dbReference type="SUPFAM" id="SSF55729">
    <property type="entry name" value="Acyl-CoA N-acyltransferases (Nat)"/>
    <property type="match status" value="1"/>
</dbReference>
<feature type="domain" description="N-acetyltransferase" evidence="1">
    <location>
        <begin position="7"/>
        <end position="153"/>
    </location>
</feature>
<dbReference type="Gene3D" id="3.40.630.30">
    <property type="match status" value="1"/>
</dbReference>
<evidence type="ECO:0000259" key="1">
    <source>
        <dbReference type="PROSITE" id="PS51186"/>
    </source>
</evidence>
<name>A0A7K3PQU0_9ACTN</name>
<keyword evidence="2" id="KW-0808">Transferase</keyword>
<dbReference type="InterPro" id="IPR016181">
    <property type="entry name" value="Acyl_CoA_acyltransferase"/>
</dbReference>
<evidence type="ECO:0000313" key="2">
    <source>
        <dbReference type="EMBL" id="NEB12330.1"/>
    </source>
</evidence>
<gene>
    <name evidence="2" type="ORF">G3I32_26435</name>
</gene>
<dbReference type="AlphaFoldDB" id="A0A7K3PQU0"/>
<comment type="caution">
    <text evidence="2">The sequence shown here is derived from an EMBL/GenBank/DDBJ whole genome shotgun (WGS) entry which is preliminary data.</text>
</comment>
<sequence>MRHPALAQSRQVTEADWDLVAAFHAQCSEQNLLRRWGRTRITPRDLSQLLGHTQCWVGLGADEQPLALVCVGPVSREPGAFDLGLQVVDHRHRQGIGTAVARQAALLARTRGGHTLAAFVHASNAPMLRLLGRLGPTRHSRDGPYVDVRVDLDALAPGPEMAPP</sequence>
<dbReference type="PROSITE" id="PS51186">
    <property type="entry name" value="GNAT"/>
    <property type="match status" value="1"/>
</dbReference>
<dbReference type="Proteomes" id="UP000470446">
    <property type="component" value="Unassembled WGS sequence"/>
</dbReference>
<reference evidence="2 3" key="1">
    <citation type="submission" date="2020-01" db="EMBL/GenBank/DDBJ databases">
        <title>Insect and environment-associated Actinomycetes.</title>
        <authorList>
            <person name="Currrie C."/>
            <person name="Chevrette M."/>
            <person name="Carlson C."/>
            <person name="Stubbendieck R."/>
            <person name="Wendt-Pienkowski E."/>
        </authorList>
    </citation>
    <scope>NUCLEOTIDE SEQUENCE [LARGE SCALE GENOMIC DNA]</scope>
    <source>
        <strain evidence="2 3">SID14163</strain>
    </source>
</reference>
<dbReference type="EMBL" id="JAAGMA010000703">
    <property type="protein sequence ID" value="NEB12330.1"/>
    <property type="molecule type" value="Genomic_DNA"/>
</dbReference>
<dbReference type="InterPro" id="IPR000182">
    <property type="entry name" value="GNAT_dom"/>
</dbReference>
<dbReference type="GO" id="GO:0016747">
    <property type="term" value="F:acyltransferase activity, transferring groups other than amino-acyl groups"/>
    <property type="evidence" value="ECO:0007669"/>
    <property type="project" value="InterPro"/>
</dbReference>
<evidence type="ECO:0000313" key="3">
    <source>
        <dbReference type="Proteomes" id="UP000470446"/>
    </source>
</evidence>
<protein>
    <submittedName>
        <fullName evidence="2">GNAT family N-acetyltransferase</fullName>
    </submittedName>
</protein>
<proteinExistence type="predicted"/>
<accession>A0A7K3PQU0</accession>
<dbReference type="Pfam" id="PF00583">
    <property type="entry name" value="Acetyltransf_1"/>
    <property type="match status" value="1"/>
</dbReference>